<dbReference type="SUPFAM" id="SSF50494">
    <property type="entry name" value="Trypsin-like serine proteases"/>
    <property type="match status" value="1"/>
</dbReference>
<evidence type="ECO:0000256" key="2">
    <source>
        <dbReference type="ARBA" id="ARBA00022801"/>
    </source>
</evidence>
<dbReference type="PANTHER" id="PTHR43343">
    <property type="entry name" value="PEPTIDASE S12"/>
    <property type="match status" value="1"/>
</dbReference>
<dbReference type="PROSITE" id="PS50106">
    <property type="entry name" value="PDZ"/>
    <property type="match status" value="1"/>
</dbReference>
<dbReference type="AlphaFoldDB" id="X1HGR8"/>
<proteinExistence type="predicted"/>
<keyword evidence="2" id="KW-0378">Hydrolase</keyword>
<dbReference type="EMBL" id="BARU01007364">
    <property type="protein sequence ID" value="GAH44463.1"/>
    <property type="molecule type" value="Genomic_DNA"/>
</dbReference>
<keyword evidence="1" id="KW-0645">Protease</keyword>
<sequence length="246" mass="25878">GTICDVNKILYCPYSDVAVLKLEQAVAAEALTLGDSNAITIGEPVIAIGSPFQLSGTLTSGIISQKDRFISIDYDGGEHCAVANLIQCDASVNFGNSGGPLINAKGEVIGLVIARVDPLEGDGIYYAVSSNKLNRVAGSIIDRGSFDYPWLGVGLADLSPEEALSRQLDTISGTLVTEVMAGDPAARAGTRVDDIIIAIDDIPVRKAADLASYLGENKSPRDWITLTIIRDGGKLELSVQLAKRTS</sequence>
<evidence type="ECO:0000256" key="1">
    <source>
        <dbReference type="ARBA" id="ARBA00022670"/>
    </source>
</evidence>
<feature type="non-terminal residue" evidence="4">
    <location>
        <position position="1"/>
    </location>
</feature>
<dbReference type="Pfam" id="PF13180">
    <property type="entry name" value="PDZ_2"/>
    <property type="match status" value="1"/>
</dbReference>
<dbReference type="Gene3D" id="2.30.42.10">
    <property type="match status" value="1"/>
</dbReference>
<dbReference type="InterPro" id="IPR009003">
    <property type="entry name" value="Peptidase_S1_PA"/>
</dbReference>
<organism evidence="4">
    <name type="scientific">marine sediment metagenome</name>
    <dbReference type="NCBI Taxonomy" id="412755"/>
    <lineage>
        <taxon>unclassified sequences</taxon>
        <taxon>metagenomes</taxon>
        <taxon>ecological metagenomes</taxon>
    </lineage>
</organism>
<dbReference type="GO" id="GO:0006508">
    <property type="term" value="P:proteolysis"/>
    <property type="evidence" value="ECO:0007669"/>
    <property type="project" value="UniProtKB-KW"/>
</dbReference>
<evidence type="ECO:0000313" key="4">
    <source>
        <dbReference type="EMBL" id="GAH44463.1"/>
    </source>
</evidence>
<feature type="domain" description="PDZ" evidence="3">
    <location>
        <begin position="142"/>
        <end position="232"/>
    </location>
</feature>
<dbReference type="SMART" id="SM00228">
    <property type="entry name" value="PDZ"/>
    <property type="match status" value="1"/>
</dbReference>
<protein>
    <recommendedName>
        <fullName evidence="3">PDZ domain-containing protein</fullName>
    </recommendedName>
</protein>
<dbReference type="InterPro" id="IPR001478">
    <property type="entry name" value="PDZ"/>
</dbReference>
<dbReference type="SUPFAM" id="SSF50156">
    <property type="entry name" value="PDZ domain-like"/>
    <property type="match status" value="1"/>
</dbReference>
<reference evidence="4" key="1">
    <citation type="journal article" date="2014" name="Front. Microbiol.">
        <title>High frequency of phylogenetically diverse reductive dehalogenase-homologous genes in deep subseafloor sedimentary metagenomes.</title>
        <authorList>
            <person name="Kawai M."/>
            <person name="Futagami T."/>
            <person name="Toyoda A."/>
            <person name="Takaki Y."/>
            <person name="Nishi S."/>
            <person name="Hori S."/>
            <person name="Arai W."/>
            <person name="Tsubouchi T."/>
            <person name="Morono Y."/>
            <person name="Uchiyama I."/>
            <person name="Ito T."/>
            <person name="Fujiyama A."/>
            <person name="Inagaki F."/>
            <person name="Takami H."/>
        </authorList>
    </citation>
    <scope>NUCLEOTIDE SEQUENCE</scope>
    <source>
        <strain evidence="4">Expedition CK06-06</strain>
    </source>
</reference>
<dbReference type="GO" id="GO:0004252">
    <property type="term" value="F:serine-type endopeptidase activity"/>
    <property type="evidence" value="ECO:0007669"/>
    <property type="project" value="InterPro"/>
</dbReference>
<dbReference type="InterPro" id="IPR001940">
    <property type="entry name" value="Peptidase_S1C"/>
</dbReference>
<dbReference type="InterPro" id="IPR036034">
    <property type="entry name" value="PDZ_sf"/>
</dbReference>
<evidence type="ECO:0000259" key="3">
    <source>
        <dbReference type="PROSITE" id="PS50106"/>
    </source>
</evidence>
<dbReference type="Gene3D" id="2.40.10.120">
    <property type="match status" value="1"/>
</dbReference>
<dbReference type="InterPro" id="IPR051201">
    <property type="entry name" value="Chloro_Bact_Ser_Proteases"/>
</dbReference>
<dbReference type="Pfam" id="PF13365">
    <property type="entry name" value="Trypsin_2"/>
    <property type="match status" value="1"/>
</dbReference>
<dbReference type="PRINTS" id="PR00834">
    <property type="entry name" value="PROTEASES2C"/>
</dbReference>
<dbReference type="PANTHER" id="PTHR43343:SF3">
    <property type="entry name" value="PROTEASE DO-LIKE 8, CHLOROPLASTIC"/>
    <property type="match status" value="1"/>
</dbReference>
<accession>X1HGR8</accession>
<name>X1HGR8_9ZZZZ</name>
<comment type="caution">
    <text evidence="4">The sequence shown here is derived from an EMBL/GenBank/DDBJ whole genome shotgun (WGS) entry which is preliminary data.</text>
</comment>
<gene>
    <name evidence="4" type="ORF">S03H2_14515</name>
</gene>